<dbReference type="STRING" id="492660.SAMN05192566_1051"/>
<dbReference type="InterPro" id="IPR001387">
    <property type="entry name" value="Cro/C1-type_HTH"/>
</dbReference>
<organism evidence="2 3">
    <name type="scientific">Methylophilus rhizosphaerae</name>
    <dbReference type="NCBI Taxonomy" id="492660"/>
    <lineage>
        <taxon>Bacteria</taxon>
        <taxon>Pseudomonadati</taxon>
        <taxon>Pseudomonadota</taxon>
        <taxon>Betaproteobacteria</taxon>
        <taxon>Nitrosomonadales</taxon>
        <taxon>Methylophilaceae</taxon>
        <taxon>Methylophilus</taxon>
    </lineage>
</organism>
<protein>
    <submittedName>
        <fullName evidence="2">Helix-turn-helix domain-containing protein</fullName>
    </submittedName>
</protein>
<feature type="domain" description="HTH cro/C1-type" evidence="1">
    <location>
        <begin position="19"/>
        <end position="71"/>
    </location>
</feature>
<proteinExistence type="predicted"/>
<dbReference type="RefSeq" id="WP_091471061.1">
    <property type="nucleotide sequence ID" value="NZ_FNFX01000002.1"/>
</dbReference>
<dbReference type="PROSITE" id="PS50943">
    <property type="entry name" value="HTH_CROC1"/>
    <property type="match status" value="1"/>
</dbReference>
<dbReference type="SMART" id="SM00530">
    <property type="entry name" value="HTH_XRE"/>
    <property type="match status" value="1"/>
</dbReference>
<name>A0A1G9BAX2_9PROT</name>
<dbReference type="Proteomes" id="UP000198629">
    <property type="component" value="Unassembled WGS sequence"/>
</dbReference>
<keyword evidence="3" id="KW-1185">Reference proteome</keyword>
<reference evidence="3" key="1">
    <citation type="submission" date="2016-10" db="EMBL/GenBank/DDBJ databases">
        <authorList>
            <person name="Varghese N."/>
            <person name="Submissions S."/>
        </authorList>
    </citation>
    <scope>NUCLEOTIDE SEQUENCE [LARGE SCALE GENOMIC DNA]</scope>
    <source>
        <strain evidence="3">CBMB127</strain>
    </source>
</reference>
<sequence length="106" mass="11846">MDNLIKSTEEVEKALGEQFRQMRIQAGLDQKELAGKANISLGAVMNLENGRGSSLKSVVKVVRALGREDWLHLLAPQVAVSPMRLLRAQREEAPRRNVFRPRNAKG</sequence>
<accession>A0A1G9BAX2</accession>
<dbReference type="AlphaFoldDB" id="A0A1G9BAX2"/>
<dbReference type="InterPro" id="IPR010982">
    <property type="entry name" value="Lambda_DNA-bd_dom_sf"/>
</dbReference>
<dbReference type="CDD" id="cd00093">
    <property type="entry name" value="HTH_XRE"/>
    <property type="match status" value="1"/>
</dbReference>
<dbReference type="Gene3D" id="1.10.260.40">
    <property type="entry name" value="lambda repressor-like DNA-binding domains"/>
    <property type="match status" value="1"/>
</dbReference>
<evidence type="ECO:0000313" key="3">
    <source>
        <dbReference type="Proteomes" id="UP000198629"/>
    </source>
</evidence>
<gene>
    <name evidence="2" type="ORF">SAMN05192566_1051</name>
</gene>
<dbReference type="EMBL" id="FNFX01000002">
    <property type="protein sequence ID" value="SDK36025.1"/>
    <property type="molecule type" value="Genomic_DNA"/>
</dbReference>
<evidence type="ECO:0000313" key="2">
    <source>
        <dbReference type="EMBL" id="SDK36025.1"/>
    </source>
</evidence>
<dbReference type="Pfam" id="PF13560">
    <property type="entry name" value="HTH_31"/>
    <property type="match status" value="1"/>
</dbReference>
<dbReference type="GO" id="GO:0003677">
    <property type="term" value="F:DNA binding"/>
    <property type="evidence" value="ECO:0007669"/>
    <property type="project" value="InterPro"/>
</dbReference>
<evidence type="ECO:0000259" key="1">
    <source>
        <dbReference type="PROSITE" id="PS50943"/>
    </source>
</evidence>
<dbReference type="SUPFAM" id="SSF47413">
    <property type="entry name" value="lambda repressor-like DNA-binding domains"/>
    <property type="match status" value="1"/>
</dbReference>
<dbReference type="OrthoDB" id="122879at2"/>